<evidence type="ECO:0000313" key="2">
    <source>
        <dbReference type="Proteomes" id="UP000622797"/>
    </source>
</evidence>
<name>A0A8H4X399_9HYPO</name>
<accession>A0A8H4X399</accession>
<keyword evidence="2" id="KW-1185">Reference proteome</keyword>
<comment type="caution">
    <text evidence="1">The sequence shown here is derived from an EMBL/GenBank/DDBJ whole genome shotgun (WGS) entry which is preliminary data.</text>
</comment>
<dbReference type="AlphaFoldDB" id="A0A8H4X399"/>
<reference evidence="1" key="2">
    <citation type="submission" date="2020-05" db="EMBL/GenBank/DDBJ databases">
        <authorList>
            <person name="Kim H.-S."/>
            <person name="Proctor R.H."/>
            <person name="Brown D.W."/>
        </authorList>
    </citation>
    <scope>NUCLEOTIDE SEQUENCE</scope>
    <source>
        <strain evidence="1">NRRL 20472</strain>
    </source>
</reference>
<organism evidence="1 2">
    <name type="scientific">Fusarium sarcochroum</name>
    <dbReference type="NCBI Taxonomy" id="1208366"/>
    <lineage>
        <taxon>Eukaryota</taxon>
        <taxon>Fungi</taxon>
        <taxon>Dikarya</taxon>
        <taxon>Ascomycota</taxon>
        <taxon>Pezizomycotina</taxon>
        <taxon>Sordariomycetes</taxon>
        <taxon>Hypocreomycetidae</taxon>
        <taxon>Hypocreales</taxon>
        <taxon>Nectriaceae</taxon>
        <taxon>Fusarium</taxon>
        <taxon>Fusarium lateritium species complex</taxon>
    </lineage>
</organism>
<dbReference type="OrthoDB" id="5054348at2759"/>
<sequence>MNSQMVSASDDVFSDNIAYGCSQPSGNPGALHPIEFVARARAAPLVPRRPAEGTLPCGCCGLPTPSPPAGEVQEPPNQIPPMTSEEESYRARDAPCERDLKHGGRLVLPPARELFANSSYHKHLLEAEPGGIWDESRTVQAIFVANLPNLDLYEGSMADGRRALFGKMQDLKNIFIDDRDRRYTPRQAELAVIQHLKIVFGMAGEGDEHMTFWEQECARLNFVVKWLSSICLFSDTNGPMWENMRKNQEEQAERREKERRRYLMFDILLN</sequence>
<gene>
    <name evidence="1" type="ORF">FSARC_10724</name>
</gene>
<proteinExistence type="predicted"/>
<dbReference type="EMBL" id="JABEXW010000661">
    <property type="protein sequence ID" value="KAF4959494.1"/>
    <property type="molecule type" value="Genomic_DNA"/>
</dbReference>
<dbReference type="Proteomes" id="UP000622797">
    <property type="component" value="Unassembled WGS sequence"/>
</dbReference>
<reference evidence="1" key="1">
    <citation type="journal article" date="2020" name="BMC Genomics">
        <title>Correction to: Identification and distribution of gene clusters required for synthesis of sphingolipid metabolism inhibitors in diverse species of the filamentous fungus Fusarium.</title>
        <authorList>
            <person name="Kim H.S."/>
            <person name="Lohmar J.M."/>
            <person name="Busman M."/>
            <person name="Brown D.W."/>
            <person name="Naumann T.A."/>
            <person name="Divon H.H."/>
            <person name="Lysoe E."/>
            <person name="Uhlig S."/>
            <person name="Proctor R.H."/>
        </authorList>
    </citation>
    <scope>NUCLEOTIDE SEQUENCE</scope>
    <source>
        <strain evidence="1">NRRL 20472</strain>
    </source>
</reference>
<protein>
    <submittedName>
        <fullName evidence="1">Uncharacterized protein</fullName>
    </submittedName>
</protein>
<evidence type="ECO:0000313" key="1">
    <source>
        <dbReference type="EMBL" id="KAF4959494.1"/>
    </source>
</evidence>